<dbReference type="STRING" id="1912795.BK816_03975"/>
<protein>
    <recommendedName>
        <fullName evidence="3">Proteasome accessory factor PafA2</fullName>
    </recommendedName>
</protein>
<evidence type="ECO:0008006" key="3">
    <source>
        <dbReference type="Google" id="ProtNLM"/>
    </source>
</evidence>
<evidence type="ECO:0000313" key="2">
    <source>
        <dbReference type="Proteomes" id="UP000176288"/>
    </source>
</evidence>
<dbReference type="GO" id="GO:0010498">
    <property type="term" value="P:proteasomal protein catabolic process"/>
    <property type="evidence" value="ECO:0007669"/>
    <property type="project" value="InterPro"/>
</dbReference>
<dbReference type="GO" id="GO:0019941">
    <property type="term" value="P:modification-dependent protein catabolic process"/>
    <property type="evidence" value="ECO:0007669"/>
    <property type="project" value="InterPro"/>
</dbReference>
<accession>A0A1D9MJS6</accession>
<sequence length="504" mass="55479">MIIDPRILETKVSVSPRIFGLETEYGLVAPSDFGGGVVKAARELLRPKIDYTKSGATFLPNGGRLYLDVGAHPEYATAECIKPLDLVAQDRAGDLMLAQLLTDFATSSGTTLKLFRNNLDGAGNSFGCHENYQIAREGNFESWKDDFVSFLVTRTCLVGAGGVITDRNGTHFVPSVRAGLMTAVESASSTQDRPILNTRDQPLADRSKYRRLHVMLSDTNLGQFPTFLKVASALLVLQFLESGGSFADLRLADPIDALHIVGNDLSLQAEVELLDGRRLRAVEIQALMVSRVLSWLGGQTASEAQNHATSVLAKCGSFKKFLATFEVPELDHDSLISQLSFAAYQWLELCVILLGEDWSAISGRIDWLLKQEFFSQYSSSAQGNWEDPKVRVLDWSFHQVGGRLWPELETRGLVASLLTKDEIGKTLAQPPSDTRAYVRGRLIGVAQELKLAVNADWDRVYFGLNNEVKLDLDDPFNCSGSLVAHTKTKIEEIARAEVEGFYGV</sequence>
<name>A0A1D9MJS6_9ACTO</name>
<dbReference type="PANTHER" id="PTHR42307:SF2">
    <property type="entry name" value="PUP DEAMIDASE_DEPUPYLASE"/>
    <property type="match status" value="1"/>
</dbReference>
<dbReference type="PANTHER" id="PTHR42307">
    <property type="entry name" value="PUP DEAMIDASE/DEPUPYLASE"/>
    <property type="match status" value="1"/>
</dbReference>
<dbReference type="RefSeq" id="WP_071164023.1">
    <property type="nucleotide sequence ID" value="NZ_CP017812.1"/>
</dbReference>
<dbReference type="Proteomes" id="UP000176288">
    <property type="component" value="Chromosome"/>
</dbReference>
<dbReference type="GO" id="GO:0005524">
    <property type="term" value="F:ATP binding"/>
    <property type="evidence" value="ECO:0007669"/>
    <property type="project" value="TreeGrafter"/>
</dbReference>
<dbReference type="EMBL" id="CP017812">
    <property type="protein sequence ID" value="AOZ72557.1"/>
    <property type="molecule type" value="Genomic_DNA"/>
</dbReference>
<dbReference type="InterPro" id="IPR004347">
    <property type="entry name" value="Pup_ligase/deamidase"/>
</dbReference>
<keyword evidence="2" id="KW-1185">Reference proteome</keyword>
<dbReference type="GO" id="GO:0070490">
    <property type="term" value="P:protein pupylation"/>
    <property type="evidence" value="ECO:0007669"/>
    <property type="project" value="TreeGrafter"/>
</dbReference>
<evidence type="ECO:0000313" key="1">
    <source>
        <dbReference type="EMBL" id="AOZ72557.1"/>
    </source>
</evidence>
<dbReference type="OrthoDB" id="9760627at2"/>
<dbReference type="AlphaFoldDB" id="A0A1D9MJS6"/>
<dbReference type="Pfam" id="PF03136">
    <property type="entry name" value="Pup_ligase"/>
    <property type="match status" value="1"/>
</dbReference>
<dbReference type="KEGG" id="avu:BK816_03975"/>
<reference evidence="1 2" key="1">
    <citation type="submission" date="2016-10" db="EMBL/GenBank/DDBJ databases">
        <title>Actinomyces aegypiusis sp. nov., isolated from the Aegypius monachus in Qinghai Tibet Plateau China.</title>
        <authorList>
            <person name="Wang Y."/>
        </authorList>
    </citation>
    <scope>NUCLEOTIDE SEQUENCE [LARGE SCALE GENOMIC DNA]</scope>
    <source>
        <strain evidence="1 2">VUL4_3</strain>
    </source>
</reference>
<organism evidence="1 2">
    <name type="scientific">Boudabousia tangfeifanii</name>
    <dbReference type="NCBI Taxonomy" id="1912795"/>
    <lineage>
        <taxon>Bacteria</taxon>
        <taxon>Bacillati</taxon>
        <taxon>Actinomycetota</taxon>
        <taxon>Actinomycetes</taxon>
        <taxon>Actinomycetales</taxon>
        <taxon>Actinomycetaceae</taxon>
        <taxon>Boudabousia</taxon>
    </lineage>
</organism>
<proteinExistence type="predicted"/>
<gene>
    <name evidence="1" type="ORF">BK816_03975</name>
</gene>